<dbReference type="PANTHER" id="PTHR45228:SF1">
    <property type="entry name" value="CYCLIC DI-GMP PHOSPHODIESTERASE TM_0186"/>
    <property type="match status" value="1"/>
</dbReference>
<dbReference type="InterPro" id="IPR037522">
    <property type="entry name" value="HD_GYP_dom"/>
</dbReference>
<evidence type="ECO:0000313" key="3">
    <source>
        <dbReference type="Proteomes" id="UP001152766"/>
    </source>
</evidence>
<dbReference type="CDD" id="cd00077">
    <property type="entry name" value="HDc"/>
    <property type="match status" value="1"/>
</dbReference>
<organism evidence="2 3">
    <name type="scientific">Pelomonas aquatica</name>
    <dbReference type="NCBI Taxonomy" id="431058"/>
    <lineage>
        <taxon>Bacteria</taxon>
        <taxon>Pseudomonadati</taxon>
        <taxon>Pseudomonadota</taxon>
        <taxon>Betaproteobacteria</taxon>
        <taxon>Burkholderiales</taxon>
        <taxon>Sphaerotilaceae</taxon>
        <taxon>Roseateles</taxon>
    </lineage>
</organism>
<evidence type="ECO:0000259" key="1">
    <source>
        <dbReference type="PROSITE" id="PS51832"/>
    </source>
</evidence>
<dbReference type="AlphaFoldDB" id="A0A9X4LNC0"/>
<evidence type="ECO:0000313" key="2">
    <source>
        <dbReference type="EMBL" id="MDG0864130.1"/>
    </source>
</evidence>
<dbReference type="SUPFAM" id="SSF109604">
    <property type="entry name" value="HD-domain/PDEase-like"/>
    <property type="match status" value="1"/>
</dbReference>
<feature type="domain" description="HD-GYP" evidence="1">
    <location>
        <begin position="22"/>
        <end position="219"/>
    </location>
</feature>
<dbReference type="PROSITE" id="PS51832">
    <property type="entry name" value="HD_GYP"/>
    <property type="match status" value="1"/>
</dbReference>
<gene>
    <name evidence="2" type="ORF">EXJ73_16845</name>
</gene>
<dbReference type="EMBL" id="SGUG01000027">
    <property type="protein sequence ID" value="MDG0864130.1"/>
    <property type="molecule type" value="Genomic_DNA"/>
</dbReference>
<dbReference type="Proteomes" id="UP001152766">
    <property type="component" value="Unassembled WGS sequence"/>
</dbReference>
<dbReference type="InterPro" id="IPR003607">
    <property type="entry name" value="HD/PDEase_dom"/>
</dbReference>
<dbReference type="SMART" id="SM00471">
    <property type="entry name" value="HDc"/>
    <property type="match status" value="1"/>
</dbReference>
<dbReference type="Gene3D" id="1.10.3210.10">
    <property type="entry name" value="Hypothetical protein af1432"/>
    <property type="match status" value="1"/>
</dbReference>
<accession>A0A9X4LNC0</accession>
<name>A0A9X4LNC0_9BURK</name>
<proteinExistence type="predicted"/>
<protein>
    <submittedName>
        <fullName evidence="2">HD domain-containing protein</fullName>
    </submittedName>
</protein>
<comment type="caution">
    <text evidence="2">The sequence shown here is derived from an EMBL/GenBank/DDBJ whole genome shotgun (WGS) entry which is preliminary data.</text>
</comment>
<keyword evidence="3" id="KW-1185">Reference proteome</keyword>
<dbReference type="GO" id="GO:0008081">
    <property type="term" value="F:phosphoric diester hydrolase activity"/>
    <property type="evidence" value="ECO:0007669"/>
    <property type="project" value="UniProtKB-ARBA"/>
</dbReference>
<reference evidence="2" key="1">
    <citation type="submission" date="2019-02" db="EMBL/GenBank/DDBJ databases">
        <title>Draft genome of the type strain Pelomonas aquatica CCUG 52575T.</title>
        <authorList>
            <person name="Gomila M."/>
            <person name="Lalucat J."/>
        </authorList>
    </citation>
    <scope>NUCLEOTIDE SEQUENCE</scope>
    <source>
        <strain evidence="2">CCUG 52575</strain>
    </source>
</reference>
<dbReference type="InterPro" id="IPR052020">
    <property type="entry name" value="Cyclic_di-GMP/3'3'-cGAMP_PDE"/>
</dbReference>
<sequence>MERLLSDLGRMYRERNVALQALESAHHEALIRLAVAAELRDDDTGAHILRLGYLAEALARLLGVPAERAQTLRLAAPMHDIGKIGIPDQVLKKPGQLTAEERALMQTHPRLGAEILGSSRIPLFALAAEVALHHHERWDGTGYPRGLAGEDIPLSGRIVAVVDYFDALTMDRCYRPAFADDRALAMLADLSGSAFDPAVVATFLAHASELIQLREWVNATQPGFGEMGLRPLPAQAHPLPRQSPQRSLLPRRSPCAISVAWSPPTAAPWCCWPAATPPSPCRPA</sequence>
<dbReference type="PANTHER" id="PTHR45228">
    <property type="entry name" value="CYCLIC DI-GMP PHOSPHODIESTERASE TM_0186-RELATED"/>
    <property type="match status" value="1"/>
</dbReference>
<dbReference type="Pfam" id="PF13487">
    <property type="entry name" value="HD_5"/>
    <property type="match status" value="1"/>
</dbReference>